<evidence type="ECO:0000313" key="2">
    <source>
        <dbReference type="EMBL" id="CAF1577965.1"/>
    </source>
</evidence>
<dbReference type="OrthoDB" id="423533at2759"/>
<dbReference type="EMBL" id="CAJOBC010096997">
    <property type="protein sequence ID" value="CAF4444323.1"/>
    <property type="molecule type" value="Genomic_DNA"/>
</dbReference>
<feature type="region of interest" description="Disordered" evidence="1">
    <location>
        <begin position="191"/>
        <end position="236"/>
    </location>
</feature>
<name>A0A815Z153_9BILA</name>
<feature type="compositionally biased region" description="Polar residues" evidence="1">
    <location>
        <begin position="194"/>
        <end position="205"/>
    </location>
</feature>
<dbReference type="Proteomes" id="UP000663829">
    <property type="component" value="Unassembled WGS sequence"/>
</dbReference>
<feature type="compositionally biased region" description="Polar residues" evidence="1">
    <location>
        <begin position="224"/>
        <end position="236"/>
    </location>
</feature>
<evidence type="ECO:0000313" key="3">
    <source>
        <dbReference type="EMBL" id="CAF4444323.1"/>
    </source>
</evidence>
<protein>
    <recommendedName>
        <fullName evidence="5">Mono(ADP-ribosyl)transferase</fullName>
    </recommendedName>
</protein>
<dbReference type="Gene3D" id="3.90.176.10">
    <property type="entry name" value="Toxin ADP-ribosyltransferase, Chain A, domain 1"/>
    <property type="match status" value="1"/>
</dbReference>
<evidence type="ECO:0008006" key="5">
    <source>
        <dbReference type="Google" id="ProtNLM"/>
    </source>
</evidence>
<comment type="caution">
    <text evidence="2">The sequence shown here is derived from an EMBL/GenBank/DDBJ whole genome shotgun (WGS) entry which is preliminary data.</text>
</comment>
<evidence type="ECO:0000313" key="4">
    <source>
        <dbReference type="Proteomes" id="UP000663829"/>
    </source>
</evidence>
<accession>A0A815Z153</accession>
<dbReference type="SUPFAM" id="SSF56399">
    <property type="entry name" value="ADP-ribosylation"/>
    <property type="match status" value="1"/>
</dbReference>
<keyword evidence="4" id="KW-1185">Reference proteome</keyword>
<evidence type="ECO:0000256" key="1">
    <source>
        <dbReference type="SAM" id="MobiDB-lite"/>
    </source>
</evidence>
<gene>
    <name evidence="2" type="ORF">GPM918_LOCUS40882</name>
    <name evidence="3" type="ORF">SRO942_LOCUS41877</name>
</gene>
<reference evidence="2" key="1">
    <citation type="submission" date="2021-02" db="EMBL/GenBank/DDBJ databases">
        <authorList>
            <person name="Nowell W R."/>
        </authorList>
    </citation>
    <scope>NUCLEOTIDE SEQUENCE</scope>
</reference>
<dbReference type="EMBL" id="CAJNOQ010031074">
    <property type="protein sequence ID" value="CAF1577965.1"/>
    <property type="molecule type" value="Genomic_DNA"/>
</dbReference>
<sequence>MGSSPSVSDRIIAPYSSHAYHQPHLSKQVQGGQVNPRLFMSPGDNGDNRNSQQIPWYGYLKLFLTALHKLPPYRGTVWRGVPHDLSTKYCKNGEQIWWAFSSCTSSLDILRSPNFLGDTGVRTLFNIEVFNGRLISEFSEYSAKDEILLLPGTYVRVVSEMRQSDGLHIIHLKQIEPPYFLLEPPGQVGLTPKPASQYNKQQNKIVNDEISSEENRSDEDNSEFQSDLPTANWESG</sequence>
<dbReference type="AlphaFoldDB" id="A0A815Z153"/>
<organism evidence="2 4">
    <name type="scientific">Didymodactylos carnosus</name>
    <dbReference type="NCBI Taxonomy" id="1234261"/>
    <lineage>
        <taxon>Eukaryota</taxon>
        <taxon>Metazoa</taxon>
        <taxon>Spiralia</taxon>
        <taxon>Gnathifera</taxon>
        <taxon>Rotifera</taxon>
        <taxon>Eurotatoria</taxon>
        <taxon>Bdelloidea</taxon>
        <taxon>Philodinida</taxon>
        <taxon>Philodinidae</taxon>
        <taxon>Didymodactylos</taxon>
    </lineage>
</organism>
<dbReference type="Proteomes" id="UP000681722">
    <property type="component" value="Unassembled WGS sequence"/>
</dbReference>
<proteinExistence type="predicted"/>